<evidence type="ECO:0000313" key="1">
    <source>
        <dbReference type="EMBL" id="KAI3829112.1"/>
    </source>
</evidence>
<protein>
    <submittedName>
        <fullName evidence="1">Uncharacterized protein</fullName>
    </submittedName>
</protein>
<gene>
    <name evidence="1" type="ORF">L1987_03227</name>
</gene>
<accession>A0ACB9K9Y8</accession>
<proteinExistence type="predicted"/>
<keyword evidence="2" id="KW-1185">Reference proteome</keyword>
<name>A0ACB9K9Y8_9ASTR</name>
<evidence type="ECO:0000313" key="2">
    <source>
        <dbReference type="Proteomes" id="UP001056120"/>
    </source>
</evidence>
<organism evidence="1 2">
    <name type="scientific">Smallanthus sonchifolius</name>
    <dbReference type="NCBI Taxonomy" id="185202"/>
    <lineage>
        <taxon>Eukaryota</taxon>
        <taxon>Viridiplantae</taxon>
        <taxon>Streptophyta</taxon>
        <taxon>Embryophyta</taxon>
        <taxon>Tracheophyta</taxon>
        <taxon>Spermatophyta</taxon>
        <taxon>Magnoliopsida</taxon>
        <taxon>eudicotyledons</taxon>
        <taxon>Gunneridae</taxon>
        <taxon>Pentapetalae</taxon>
        <taxon>asterids</taxon>
        <taxon>campanulids</taxon>
        <taxon>Asterales</taxon>
        <taxon>Asteraceae</taxon>
        <taxon>Asteroideae</taxon>
        <taxon>Heliantheae alliance</taxon>
        <taxon>Millerieae</taxon>
        <taxon>Smallanthus</taxon>
    </lineage>
</organism>
<dbReference type="Proteomes" id="UP001056120">
    <property type="component" value="Linkage Group LG01"/>
</dbReference>
<sequence>MGLFLSSPCRIKGNAAVAVIAMEHLLELEPEVAGNYVLLSNIYADLGRWDGVSGVRKLIQGKIMSKKAGFDTNAPDQDNFIYGEYDGHHTYNEKDDKRILLFRFADLTIQVHIAATFW</sequence>
<reference evidence="1 2" key="2">
    <citation type="journal article" date="2022" name="Mol. Ecol. Resour.">
        <title>The genomes of chicory, endive, great burdock and yacon provide insights into Asteraceae paleo-polyploidization history and plant inulin production.</title>
        <authorList>
            <person name="Fan W."/>
            <person name="Wang S."/>
            <person name="Wang H."/>
            <person name="Wang A."/>
            <person name="Jiang F."/>
            <person name="Liu H."/>
            <person name="Zhao H."/>
            <person name="Xu D."/>
            <person name="Zhang Y."/>
        </authorList>
    </citation>
    <scope>NUCLEOTIDE SEQUENCE [LARGE SCALE GENOMIC DNA]</scope>
    <source>
        <strain evidence="2">cv. Yunnan</strain>
        <tissue evidence="1">Leaves</tissue>
    </source>
</reference>
<comment type="caution">
    <text evidence="1">The sequence shown here is derived from an EMBL/GenBank/DDBJ whole genome shotgun (WGS) entry which is preliminary data.</text>
</comment>
<reference evidence="2" key="1">
    <citation type="journal article" date="2022" name="Mol. Ecol. Resour.">
        <title>The genomes of chicory, endive, great burdock and yacon provide insights into Asteraceae palaeo-polyploidization history and plant inulin production.</title>
        <authorList>
            <person name="Fan W."/>
            <person name="Wang S."/>
            <person name="Wang H."/>
            <person name="Wang A."/>
            <person name="Jiang F."/>
            <person name="Liu H."/>
            <person name="Zhao H."/>
            <person name="Xu D."/>
            <person name="Zhang Y."/>
        </authorList>
    </citation>
    <scope>NUCLEOTIDE SEQUENCE [LARGE SCALE GENOMIC DNA]</scope>
    <source>
        <strain evidence="2">cv. Yunnan</strain>
    </source>
</reference>
<dbReference type="EMBL" id="CM042018">
    <property type="protein sequence ID" value="KAI3829112.1"/>
    <property type="molecule type" value="Genomic_DNA"/>
</dbReference>